<keyword evidence="2" id="KW-1185">Reference proteome</keyword>
<evidence type="ECO:0000313" key="2">
    <source>
        <dbReference type="Proteomes" id="UP000276133"/>
    </source>
</evidence>
<dbReference type="AlphaFoldDB" id="A0A3M7S2H6"/>
<sequence>MDLARIWIGEHFLARKTFAGPERSSTRAFLTSWLIEFFAAIQLLVNFDDLTRSDLVLNQDLELSCRDSVNLEEFVCFCSLPETIFPKCPASFFLNTNKYPFYEFQFNLIILSIKNDQINFKIPIFEKIFILDLQKKMKAILRIYGAEAF</sequence>
<proteinExistence type="predicted"/>
<protein>
    <submittedName>
        <fullName evidence="1">Uncharacterized protein</fullName>
    </submittedName>
</protein>
<reference evidence="1 2" key="1">
    <citation type="journal article" date="2018" name="Sci. Rep.">
        <title>Genomic signatures of local adaptation to the degree of environmental predictability in rotifers.</title>
        <authorList>
            <person name="Franch-Gras L."/>
            <person name="Hahn C."/>
            <person name="Garcia-Roger E.M."/>
            <person name="Carmona M.J."/>
            <person name="Serra M."/>
            <person name="Gomez A."/>
        </authorList>
    </citation>
    <scope>NUCLEOTIDE SEQUENCE [LARGE SCALE GENOMIC DNA]</scope>
    <source>
        <strain evidence="1">HYR1</strain>
    </source>
</reference>
<organism evidence="1 2">
    <name type="scientific">Brachionus plicatilis</name>
    <name type="common">Marine rotifer</name>
    <name type="synonym">Brachionus muelleri</name>
    <dbReference type="NCBI Taxonomy" id="10195"/>
    <lineage>
        <taxon>Eukaryota</taxon>
        <taxon>Metazoa</taxon>
        <taxon>Spiralia</taxon>
        <taxon>Gnathifera</taxon>
        <taxon>Rotifera</taxon>
        <taxon>Eurotatoria</taxon>
        <taxon>Monogononta</taxon>
        <taxon>Pseudotrocha</taxon>
        <taxon>Ploima</taxon>
        <taxon>Brachionidae</taxon>
        <taxon>Brachionus</taxon>
    </lineage>
</organism>
<evidence type="ECO:0000313" key="1">
    <source>
        <dbReference type="EMBL" id="RNA29825.1"/>
    </source>
</evidence>
<gene>
    <name evidence="1" type="ORF">BpHYR1_029258</name>
</gene>
<accession>A0A3M7S2H6</accession>
<dbReference type="Proteomes" id="UP000276133">
    <property type="component" value="Unassembled WGS sequence"/>
</dbReference>
<comment type="caution">
    <text evidence="1">The sequence shown here is derived from an EMBL/GenBank/DDBJ whole genome shotgun (WGS) entry which is preliminary data.</text>
</comment>
<dbReference type="EMBL" id="REGN01002159">
    <property type="protein sequence ID" value="RNA29825.1"/>
    <property type="molecule type" value="Genomic_DNA"/>
</dbReference>
<name>A0A3M7S2H6_BRAPC</name>